<dbReference type="InterPro" id="IPR016156">
    <property type="entry name" value="FAD/NAD-linked_Rdtase_dimer_sf"/>
</dbReference>
<dbReference type="Gene3D" id="3.30.390.30">
    <property type="match status" value="1"/>
</dbReference>
<evidence type="ECO:0000256" key="12">
    <source>
        <dbReference type="ARBA" id="ARBA00049187"/>
    </source>
</evidence>
<evidence type="ECO:0000256" key="14">
    <source>
        <dbReference type="PIRSR" id="PIRSR000350-3"/>
    </source>
</evidence>
<dbReference type="Gene3D" id="3.50.50.60">
    <property type="entry name" value="FAD/NAD(P)-binding domain"/>
    <property type="match status" value="2"/>
</dbReference>
<dbReference type="GO" id="GO:0006103">
    <property type="term" value="P:2-oxoglutarate metabolic process"/>
    <property type="evidence" value="ECO:0007669"/>
    <property type="project" value="TreeGrafter"/>
</dbReference>
<evidence type="ECO:0000256" key="11">
    <source>
        <dbReference type="ARBA" id="ARBA00023284"/>
    </source>
</evidence>
<evidence type="ECO:0000256" key="6">
    <source>
        <dbReference type="ARBA" id="ARBA00022630"/>
    </source>
</evidence>
<feature type="binding site" evidence="14">
    <location>
        <position position="307"/>
    </location>
    <ligand>
        <name>FAD</name>
        <dbReference type="ChEBI" id="CHEBI:57692"/>
    </ligand>
</feature>
<dbReference type="AlphaFoldDB" id="A0A347ZNX7"/>
<dbReference type="InterPro" id="IPR036188">
    <property type="entry name" value="FAD/NAD-bd_sf"/>
</dbReference>
<evidence type="ECO:0000256" key="3">
    <source>
        <dbReference type="ARBA" id="ARBA00012608"/>
    </source>
</evidence>
<feature type="active site" description="Proton acceptor" evidence="13">
    <location>
        <position position="440"/>
    </location>
</feature>
<evidence type="ECO:0000256" key="13">
    <source>
        <dbReference type="PIRSR" id="PIRSR000350-2"/>
    </source>
</evidence>
<keyword evidence="14" id="KW-0547">Nucleotide-binding</keyword>
<dbReference type="Pfam" id="PF07992">
    <property type="entry name" value="Pyr_redox_2"/>
    <property type="match status" value="1"/>
</dbReference>
<dbReference type="SUPFAM" id="SSF55424">
    <property type="entry name" value="FAD/NAD-linked reductases, dimerisation (C-terminal) domain"/>
    <property type="match status" value="1"/>
</dbReference>
<feature type="disulfide bond" description="Redox-active" evidence="15">
    <location>
        <begin position="39"/>
        <end position="44"/>
    </location>
</feature>
<evidence type="ECO:0000313" key="20">
    <source>
        <dbReference type="Proteomes" id="UP000256388"/>
    </source>
</evidence>
<keyword evidence="9 14" id="KW-0520">NAD</keyword>
<keyword evidence="8 16" id="KW-0560">Oxidoreductase</keyword>
<evidence type="ECO:0000256" key="4">
    <source>
        <dbReference type="ARBA" id="ARBA00016961"/>
    </source>
</evidence>
<keyword evidence="11 16" id="KW-0676">Redox-active center</keyword>
<dbReference type="Pfam" id="PF02852">
    <property type="entry name" value="Pyr_redox_dim"/>
    <property type="match status" value="1"/>
</dbReference>
<organism evidence="19 20">
    <name type="scientific">Pelolinea submarina</name>
    <dbReference type="NCBI Taxonomy" id="913107"/>
    <lineage>
        <taxon>Bacteria</taxon>
        <taxon>Bacillati</taxon>
        <taxon>Chloroflexota</taxon>
        <taxon>Anaerolineae</taxon>
        <taxon>Anaerolineales</taxon>
        <taxon>Anaerolineaceae</taxon>
        <taxon>Pelolinea</taxon>
    </lineage>
</organism>
<dbReference type="InterPro" id="IPR023753">
    <property type="entry name" value="FAD/NAD-binding_dom"/>
</dbReference>
<dbReference type="RefSeq" id="WP_174233242.1">
    <property type="nucleotide sequence ID" value="NZ_AP018437.1"/>
</dbReference>
<dbReference type="InterPro" id="IPR050151">
    <property type="entry name" value="Class-I_Pyr_Nuc-Dis_Oxidored"/>
</dbReference>
<dbReference type="GO" id="GO:0005737">
    <property type="term" value="C:cytoplasm"/>
    <property type="evidence" value="ECO:0007669"/>
    <property type="project" value="UniProtKB-SubCell"/>
</dbReference>
<reference evidence="19 20" key="1">
    <citation type="submission" date="2018-08" db="EMBL/GenBank/DDBJ databases">
        <title>Genomic Encyclopedia of Type Strains, Phase IV (KMG-IV): sequencing the most valuable type-strain genomes for metagenomic binning, comparative biology and taxonomic classification.</title>
        <authorList>
            <person name="Goeker M."/>
        </authorList>
    </citation>
    <scope>NUCLEOTIDE SEQUENCE [LARGE SCALE GENOMIC DNA]</scope>
    <source>
        <strain evidence="19 20">DSM 23923</strain>
    </source>
</reference>
<comment type="catalytic activity">
    <reaction evidence="12 16">
        <text>N(6)-[(R)-dihydrolipoyl]-L-lysyl-[protein] + NAD(+) = N(6)-[(R)-lipoyl]-L-lysyl-[protein] + NADH + H(+)</text>
        <dbReference type="Rhea" id="RHEA:15045"/>
        <dbReference type="Rhea" id="RHEA-COMP:10474"/>
        <dbReference type="Rhea" id="RHEA-COMP:10475"/>
        <dbReference type="ChEBI" id="CHEBI:15378"/>
        <dbReference type="ChEBI" id="CHEBI:57540"/>
        <dbReference type="ChEBI" id="CHEBI:57945"/>
        <dbReference type="ChEBI" id="CHEBI:83099"/>
        <dbReference type="ChEBI" id="CHEBI:83100"/>
        <dbReference type="EC" id="1.8.1.4"/>
    </reaction>
</comment>
<keyword evidence="5" id="KW-0963">Cytoplasm</keyword>
<comment type="miscellaneous">
    <text evidence="16">The active site is a redox-active disulfide bond.</text>
</comment>
<evidence type="ECO:0000256" key="7">
    <source>
        <dbReference type="ARBA" id="ARBA00022827"/>
    </source>
</evidence>
<dbReference type="PROSITE" id="PS00076">
    <property type="entry name" value="PYRIDINE_REDOX_1"/>
    <property type="match status" value="1"/>
</dbReference>
<evidence type="ECO:0000256" key="1">
    <source>
        <dbReference type="ARBA" id="ARBA00004496"/>
    </source>
</evidence>
<dbReference type="EC" id="1.8.1.4" evidence="3 16"/>
<comment type="subcellular location">
    <subcellularLocation>
        <location evidence="1">Cytoplasm</location>
    </subcellularLocation>
</comment>
<dbReference type="InterPro" id="IPR006258">
    <property type="entry name" value="Lipoamide_DH"/>
</dbReference>
<dbReference type="InterPro" id="IPR012999">
    <property type="entry name" value="Pyr_OxRdtase_I_AS"/>
</dbReference>
<comment type="cofactor">
    <cofactor evidence="14 16">
        <name>FAD</name>
        <dbReference type="ChEBI" id="CHEBI:57692"/>
    </cofactor>
    <text evidence="14 16">Binds 1 FAD per subunit.</text>
</comment>
<dbReference type="Proteomes" id="UP000256388">
    <property type="component" value="Unassembled WGS sequence"/>
</dbReference>
<protein>
    <recommendedName>
        <fullName evidence="4 16">Dihydrolipoyl dehydrogenase</fullName>
        <ecNumber evidence="3 16">1.8.1.4</ecNumber>
    </recommendedName>
</protein>
<keyword evidence="6 16" id="KW-0285">Flavoprotein</keyword>
<dbReference type="NCBIfam" id="TIGR01350">
    <property type="entry name" value="lipoamide_DH"/>
    <property type="match status" value="1"/>
</dbReference>
<gene>
    <name evidence="19" type="ORF">DFR64_1983</name>
</gene>
<name>A0A347ZNX7_9CHLR</name>
<dbReference type="PRINTS" id="PR00411">
    <property type="entry name" value="PNDRDTASEI"/>
</dbReference>
<proteinExistence type="inferred from homology"/>
<feature type="binding site" evidence="14">
    <location>
        <position position="204"/>
    </location>
    <ligand>
        <name>NAD(+)</name>
        <dbReference type="ChEBI" id="CHEBI:57540"/>
    </ligand>
</feature>
<feature type="binding site" evidence="14">
    <location>
        <begin position="313"/>
        <end position="316"/>
    </location>
    <ligand>
        <name>FAD</name>
        <dbReference type="ChEBI" id="CHEBI:57692"/>
    </ligand>
</feature>
<dbReference type="PANTHER" id="PTHR22912">
    <property type="entry name" value="DISULFIDE OXIDOREDUCTASE"/>
    <property type="match status" value="1"/>
</dbReference>
<dbReference type="SUPFAM" id="SSF51905">
    <property type="entry name" value="FAD/NAD(P)-binding domain"/>
    <property type="match status" value="1"/>
</dbReference>
<keyword evidence="7 14" id="KW-0274">FAD</keyword>
<evidence type="ECO:0000256" key="9">
    <source>
        <dbReference type="ARBA" id="ARBA00023027"/>
    </source>
</evidence>
<evidence type="ECO:0000256" key="10">
    <source>
        <dbReference type="ARBA" id="ARBA00023157"/>
    </source>
</evidence>
<feature type="domain" description="Pyridine nucleotide-disulphide oxidoreductase dimerisation" evidence="17">
    <location>
        <begin position="341"/>
        <end position="450"/>
    </location>
</feature>
<feature type="binding site" evidence="14">
    <location>
        <position position="267"/>
    </location>
    <ligand>
        <name>NAD(+)</name>
        <dbReference type="ChEBI" id="CHEBI:57540"/>
    </ligand>
</feature>
<dbReference type="GO" id="GO:0050660">
    <property type="term" value="F:flavin adenine dinucleotide binding"/>
    <property type="evidence" value="ECO:0007669"/>
    <property type="project" value="InterPro"/>
</dbReference>
<dbReference type="GO" id="GO:0004148">
    <property type="term" value="F:dihydrolipoyl dehydrogenase (NADH) activity"/>
    <property type="evidence" value="ECO:0007669"/>
    <property type="project" value="UniProtKB-EC"/>
</dbReference>
<comment type="caution">
    <text evidence="19">The sequence shown here is derived from an EMBL/GenBank/DDBJ whole genome shotgun (WGS) entry which is preliminary data.</text>
</comment>
<feature type="domain" description="FAD/NAD(P)-binding" evidence="18">
    <location>
        <begin position="3"/>
        <end position="322"/>
    </location>
</feature>
<keyword evidence="20" id="KW-1185">Reference proteome</keyword>
<evidence type="ECO:0000256" key="8">
    <source>
        <dbReference type="ARBA" id="ARBA00023002"/>
    </source>
</evidence>
<dbReference type="PIRSF" id="PIRSF000350">
    <property type="entry name" value="Mercury_reductase_MerA"/>
    <property type="match status" value="1"/>
</dbReference>
<feature type="binding site" evidence="14">
    <location>
        <begin position="140"/>
        <end position="142"/>
    </location>
    <ligand>
        <name>FAD</name>
        <dbReference type="ChEBI" id="CHEBI:57692"/>
    </ligand>
</feature>
<keyword evidence="10" id="KW-1015">Disulfide bond</keyword>
<dbReference type="EMBL" id="QUMS01000002">
    <property type="protein sequence ID" value="REG08611.1"/>
    <property type="molecule type" value="Genomic_DNA"/>
</dbReference>
<sequence length="454" mass="48547">MVDLIVLGAGPAGYLAAERAAQAGFSVVCFEKKSVGGVCLNEGCIPSKTLLNSAKIYDYAKHDGQKYGVSTSEAALDHAFVIKRKDKVVRALVSGVETTLKKLKVEIVREDAKITGKSASGFNVAAGGQTWEAGRLLIATGSQAVVPPIPGVKEGLASGFVMTNREVFQLAELPHELVVIGGGVIGLELASYFNSADCHVTVVEMLEDIGGSLDKEVAALLRGNYEKKGITFHTGCKVTSLSANGVTFQEGGNSKTISADKVLLSVGRRPSIESLGLETLDVYTQCGAILTGESMQTNIPNVYAAGDVNGRSMLAHTAYREAEVSVNHMLGKPDRVNYNAIPGVIYTNPEVAFVGESEDSARQKGFSVKTVKLPMQYSGRYMAENEGGNGFCKVVYDKKNDRILGIHMVGNSASEIIYGAGMLIEMQLPLEKIKQFVFPHPTVSEIIREAIYQL</sequence>
<feature type="binding site" evidence="14">
    <location>
        <position position="48"/>
    </location>
    <ligand>
        <name>FAD</name>
        <dbReference type="ChEBI" id="CHEBI:57692"/>
    </ligand>
</feature>
<dbReference type="FunFam" id="3.30.390.30:FF:000001">
    <property type="entry name" value="Dihydrolipoyl dehydrogenase"/>
    <property type="match status" value="1"/>
</dbReference>
<evidence type="ECO:0000313" key="19">
    <source>
        <dbReference type="EMBL" id="REG08611.1"/>
    </source>
</evidence>
<evidence type="ECO:0000256" key="5">
    <source>
        <dbReference type="ARBA" id="ARBA00022490"/>
    </source>
</evidence>
<evidence type="ECO:0000259" key="18">
    <source>
        <dbReference type="Pfam" id="PF07992"/>
    </source>
</evidence>
<accession>A0A347ZNX7</accession>
<dbReference type="InterPro" id="IPR001100">
    <property type="entry name" value="Pyr_nuc-diS_OxRdtase"/>
</dbReference>
<evidence type="ECO:0000259" key="17">
    <source>
        <dbReference type="Pfam" id="PF02852"/>
    </source>
</evidence>
<dbReference type="PRINTS" id="PR00368">
    <property type="entry name" value="FADPNR"/>
</dbReference>
<evidence type="ECO:0000256" key="16">
    <source>
        <dbReference type="RuleBase" id="RU003692"/>
    </source>
</evidence>
<evidence type="ECO:0000256" key="2">
    <source>
        <dbReference type="ARBA" id="ARBA00007532"/>
    </source>
</evidence>
<dbReference type="PANTHER" id="PTHR22912:SF217">
    <property type="entry name" value="DIHYDROLIPOYL DEHYDROGENASE"/>
    <property type="match status" value="1"/>
</dbReference>
<evidence type="ECO:0000256" key="15">
    <source>
        <dbReference type="PIRSR" id="PIRSR000350-4"/>
    </source>
</evidence>
<comment type="similarity">
    <text evidence="2 16">Belongs to the class-I pyridine nucleotide-disulfide oxidoreductase family.</text>
</comment>
<dbReference type="InterPro" id="IPR004099">
    <property type="entry name" value="Pyr_nucl-diS_OxRdtase_dimer"/>
</dbReference>
<feature type="binding site" evidence="14">
    <location>
        <begin position="181"/>
        <end position="188"/>
    </location>
    <ligand>
        <name>NAD(+)</name>
        <dbReference type="ChEBI" id="CHEBI:57540"/>
    </ligand>
</feature>